<evidence type="ECO:0000313" key="1">
    <source>
        <dbReference type="EMBL" id="MBH5396443.1"/>
    </source>
</evidence>
<name>A0ABS0PH24_9BRAD</name>
<dbReference type="Proteomes" id="UP000807370">
    <property type="component" value="Unassembled WGS sequence"/>
</dbReference>
<proteinExistence type="predicted"/>
<reference evidence="1 2" key="1">
    <citation type="submission" date="2020-07" db="EMBL/GenBank/DDBJ databases">
        <title>Bradyrhizobium diversity isolated from nodules of indigenous legumes of Western Australia.</title>
        <authorList>
            <person name="Klepa M.S."/>
        </authorList>
    </citation>
    <scope>NUCLEOTIDE SEQUENCE [LARGE SCALE GENOMIC DNA]</scope>
    <source>
        <strain evidence="1 2">CNPSo 4010</strain>
    </source>
</reference>
<dbReference type="RefSeq" id="WP_197957863.1">
    <property type="nucleotide sequence ID" value="NZ_JACCHP010000001.1"/>
</dbReference>
<protein>
    <submittedName>
        <fullName evidence="1">Uncharacterized protein</fullName>
    </submittedName>
</protein>
<organism evidence="1 2">
    <name type="scientific">Bradyrhizobium agreste</name>
    <dbReference type="NCBI Taxonomy" id="2751811"/>
    <lineage>
        <taxon>Bacteria</taxon>
        <taxon>Pseudomonadati</taxon>
        <taxon>Pseudomonadota</taxon>
        <taxon>Alphaproteobacteria</taxon>
        <taxon>Hyphomicrobiales</taxon>
        <taxon>Nitrobacteraceae</taxon>
        <taxon>Bradyrhizobium</taxon>
    </lineage>
</organism>
<dbReference type="EMBL" id="JACCHP010000001">
    <property type="protein sequence ID" value="MBH5396443.1"/>
    <property type="molecule type" value="Genomic_DNA"/>
</dbReference>
<evidence type="ECO:0000313" key="2">
    <source>
        <dbReference type="Proteomes" id="UP000807370"/>
    </source>
</evidence>
<accession>A0ABS0PH24</accession>
<sequence>MRTDSADLRRKAARLRWREACGHHWWRSYLAAQDAVEAYAAWVLFLHSADARAWTWMRDDEGQNNNDAFFALKLAHVQLNRAGLKRAMNKVLEKCEKKFLDHDIVEGIGPWANATNTG</sequence>
<comment type="caution">
    <text evidence="1">The sequence shown here is derived from an EMBL/GenBank/DDBJ whole genome shotgun (WGS) entry which is preliminary data.</text>
</comment>
<keyword evidence="2" id="KW-1185">Reference proteome</keyword>
<gene>
    <name evidence="1" type="ORF">HZZ13_01260</name>
</gene>